<feature type="region of interest" description="Disordered" evidence="1">
    <location>
        <begin position="157"/>
        <end position="296"/>
    </location>
</feature>
<accession>I0YQH5</accession>
<gene>
    <name evidence="2" type="ORF">COCSUDRAFT_48347</name>
</gene>
<proteinExistence type="predicted"/>
<dbReference type="KEGG" id="csl:COCSUDRAFT_48347"/>
<keyword evidence="3" id="KW-1185">Reference proteome</keyword>
<dbReference type="InterPro" id="IPR036388">
    <property type="entry name" value="WH-like_DNA-bd_sf"/>
</dbReference>
<feature type="compositionally biased region" description="Basic and acidic residues" evidence="1">
    <location>
        <begin position="9"/>
        <end position="21"/>
    </location>
</feature>
<feature type="region of interest" description="Disordered" evidence="1">
    <location>
        <begin position="1"/>
        <end position="36"/>
    </location>
</feature>
<organism evidence="2 3">
    <name type="scientific">Coccomyxa subellipsoidea (strain C-169)</name>
    <name type="common">Green microalga</name>
    <dbReference type="NCBI Taxonomy" id="574566"/>
    <lineage>
        <taxon>Eukaryota</taxon>
        <taxon>Viridiplantae</taxon>
        <taxon>Chlorophyta</taxon>
        <taxon>core chlorophytes</taxon>
        <taxon>Trebouxiophyceae</taxon>
        <taxon>Trebouxiophyceae incertae sedis</taxon>
        <taxon>Coccomyxaceae</taxon>
        <taxon>Coccomyxa</taxon>
        <taxon>Coccomyxa subellipsoidea</taxon>
    </lineage>
</organism>
<dbReference type="OrthoDB" id="5954824at2759"/>
<protein>
    <submittedName>
        <fullName evidence="2">Uncharacterized protein</fullName>
    </submittedName>
</protein>
<dbReference type="STRING" id="574566.I0YQH5"/>
<feature type="region of interest" description="Disordered" evidence="1">
    <location>
        <begin position="389"/>
        <end position="455"/>
    </location>
</feature>
<dbReference type="Gene3D" id="1.10.10.10">
    <property type="entry name" value="Winged helix-like DNA-binding domain superfamily/Winged helix DNA-binding domain"/>
    <property type="match status" value="1"/>
</dbReference>
<evidence type="ECO:0000313" key="3">
    <source>
        <dbReference type="Proteomes" id="UP000007264"/>
    </source>
</evidence>
<name>I0YQH5_COCSC</name>
<evidence type="ECO:0000313" key="2">
    <source>
        <dbReference type="EMBL" id="EIE20644.1"/>
    </source>
</evidence>
<dbReference type="AlphaFoldDB" id="I0YQH5"/>
<feature type="compositionally biased region" description="Low complexity" evidence="1">
    <location>
        <begin position="441"/>
        <end position="452"/>
    </location>
</feature>
<reference evidence="2 3" key="1">
    <citation type="journal article" date="2012" name="Genome Biol.">
        <title>The genome of the polar eukaryotic microalga coccomyxa subellipsoidea reveals traits of cold adaptation.</title>
        <authorList>
            <person name="Blanc G."/>
            <person name="Agarkova I."/>
            <person name="Grimwood J."/>
            <person name="Kuo A."/>
            <person name="Brueggeman A."/>
            <person name="Dunigan D."/>
            <person name="Gurnon J."/>
            <person name="Ladunga I."/>
            <person name="Lindquist E."/>
            <person name="Lucas S."/>
            <person name="Pangilinan J."/>
            <person name="Proschold T."/>
            <person name="Salamov A."/>
            <person name="Schmutz J."/>
            <person name="Weeks D."/>
            <person name="Yamada T."/>
            <person name="Claverie J.M."/>
            <person name="Grigoriev I."/>
            <person name="Van Etten J."/>
            <person name="Lomsadze A."/>
            <person name="Borodovsky M."/>
        </authorList>
    </citation>
    <scope>NUCLEOTIDE SEQUENCE [LARGE SCALE GENOMIC DNA]</scope>
    <source>
        <strain evidence="2 3">C-169</strain>
    </source>
</reference>
<feature type="region of interest" description="Disordered" evidence="1">
    <location>
        <begin position="330"/>
        <end position="357"/>
    </location>
</feature>
<evidence type="ECO:0000256" key="1">
    <source>
        <dbReference type="SAM" id="MobiDB-lite"/>
    </source>
</evidence>
<dbReference type="EMBL" id="AGSI01000014">
    <property type="protein sequence ID" value="EIE20644.1"/>
    <property type="molecule type" value="Genomic_DNA"/>
</dbReference>
<comment type="caution">
    <text evidence="2">The sequence shown here is derived from an EMBL/GenBank/DDBJ whole genome shotgun (WGS) entry which is preliminary data.</text>
</comment>
<dbReference type="eggNOG" id="ENOG502SXUN">
    <property type="taxonomic scope" value="Eukaryota"/>
</dbReference>
<dbReference type="Proteomes" id="UP000007264">
    <property type="component" value="Unassembled WGS sequence"/>
</dbReference>
<dbReference type="RefSeq" id="XP_005645188.1">
    <property type="nucleotide sequence ID" value="XM_005645131.1"/>
</dbReference>
<sequence>MNNQQEASHLVEARDRARERMPPPAGRQSPAEGPSAPVASEIKVMEVDAFCSVHDMIHAAILSYGCQASLREIYRACEQRGRIAYKRSGGSRFITHNDHWKSQIRHALYTGERFVRASEGADCWTVSKPFGKVVPASTKVLIRTNEEGTCVIDEGVEANRKGAPRGAPRRTTRSKHALDDDPLPISPRRKRSRTTRAAARFETGSAADDGEMTWRGGRGRTAGAGGMAAAAEESSLLHDGSDSVASGAGQLGSPLARPSPDEAFAGPSGFQGSAQGGIEGIDESSQNERLCGPRGNRAAAGAIRKRSMLSLSPADDEVETLLAQSSAAHALGQPPHAAGRPGAPNLVASAGGGGRGRWRQRLTLAPQRSAWGRKPAEPPAEEDAALGKLLSGSHSPQDGASLRRARSAEAESPPTTQLYALRSRACPHRSPPGFGTCPDPEAAAAAERAASATQGPIKSRLKAAAKAAAAAEAASAARAAHEEACSTYTDEDAIADEAYTSGAADARNLRRKPGATAGGAFCSGGLTRAAEGGDLLLQIAPRTRSAGAASDARKGGRGRPPMKLIDQVNHKTATTYGGTVATAGGTGGSGSAYLIPPTPSMTARYHHPGLASCSTTPAATPSLTPPRTLMSTLQGAASSAAPAKQGHPADATLLAYGEELPPEDCTEGADESDDGGARRLLRSHAAAAAANGPNGGFKRAAYQTPELTMASSLYMDIKTKERRSAFIKPEEGKFGLRAWQQ</sequence>
<feature type="region of interest" description="Disordered" evidence="1">
    <location>
        <begin position="543"/>
        <end position="562"/>
    </location>
</feature>
<dbReference type="GeneID" id="17038623"/>